<gene>
    <name evidence="2" type="ORF">HNY73_006475</name>
</gene>
<protein>
    <submittedName>
        <fullName evidence="2">Uncharacterized protein</fullName>
    </submittedName>
</protein>
<keyword evidence="3" id="KW-1185">Reference proteome</keyword>
<reference evidence="2" key="1">
    <citation type="journal article" date="2020" name="bioRxiv">
        <title>Chromosome-level reference genome of the European wasp spider Argiope bruennichi: a resource for studies on range expansion and evolutionary adaptation.</title>
        <authorList>
            <person name="Sheffer M.M."/>
            <person name="Hoppe A."/>
            <person name="Krehenwinkel H."/>
            <person name="Uhl G."/>
            <person name="Kuss A.W."/>
            <person name="Jensen L."/>
            <person name="Jensen C."/>
            <person name="Gillespie R.G."/>
            <person name="Hoff K.J."/>
            <person name="Prost S."/>
        </authorList>
    </citation>
    <scope>NUCLEOTIDE SEQUENCE</scope>
</reference>
<dbReference type="EMBL" id="JABXBU010000011">
    <property type="protein sequence ID" value="KAF8791634.1"/>
    <property type="molecule type" value="Genomic_DNA"/>
</dbReference>
<proteinExistence type="predicted"/>
<name>A0A8T0FK78_ARGBR</name>
<comment type="caution">
    <text evidence="2">The sequence shown here is derived from an EMBL/GenBank/DDBJ whole genome shotgun (WGS) entry which is preliminary data.</text>
</comment>
<sequence length="108" mass="11892">MKLKVLLEFMISMEGFVLFEDVASNRCSYCCQNKVTITKGRFIESFPIGYLRDPFLGAEYQIGPIHICISCKEVLTRHPLPGVVSSIATTEKGVKKAGVDCMGEDLAG</sequence>
<organism evidence="2 3">
    <name type="scientific">Argiope bruennichi</name>
    <name type="common">Wasp spider</name>
    <name type="synonym">Aranea bruennichi</name>
    <dbReference type="NCBI Taxonomy" id="94029"/>
    <lineage>
        <taxon>Eukaryota</taxon>
        <taxon>Metazoa</taxon>
        <taxon>Ecdysozoa</taxon>
        <taxon>Arthropoda</taxon>
        <taxon>Chelicerata</taxon>
        <taxon>Arachnida</taxon>
        <taxon>Araneae</taxon>
        <taxon>Araneomorphae</taxon>
        <taxon>Entelegynae</taxon>
        <taxon>Araneoidea</taxon>
        <taxon>Araneidae</taxon>
        <taxon>Argiope</taxon>
    </lineage>
</organism>
<feature type="signal peptide" evidence="1">
    <location>
        <begin position="1"/>
        <end position="19"/>
    </location>
</feature>
<evidence type="ECO:0000256" key="1">
    <source>
        <dbReference type="SAM" id="SignalP"/>
    </source>
</evidence>
<dbReference type="Proteomes" id="UP000807504">
    <property type="component" value="Unassembled WGS sequence"/>
</dbReference>
<reference evidence="2" key="2">
    <citation type="submission" date="2020-06" db="EMBL/GenBank/DDBJ databases">
        <authorList>
            <person name="Sheffer M."/>
        </authorList>
    </citation>
    <scope>NUCLEOTIDE SEQUENCE</scope>
</reference>
<keyword evidence="1" id="KW-0732">Signal</keyword>
<accession>A0A8T0FK78</accession>
<evidence type="ECO:0000313" key="2">
    <source>
        <dbReference type="EMBL" id="KAF8791634.1"/>
    </source>
</evidence>
<feature type="chain" id="PRO_5035773030" evidence="1">
    <location>
        <begin position="20"/>
        <end position="108"/>
    </location>
</feature>
<evidence type="ECO:0000313" key="3">
    <source>
        <dbReference type="Proteomes" id="UP000807504"/>
    </source>
</evidence>
<dbReference type="AlphaFoldDB" id="A0A8T0FK78"/>